<organism evidence="1 2">
    <name type="scientific">Thelohanellus kitauei</name>
    <name type="common">Myxosporean</name>
    <dbReference type="NCBI Taxonomy" id="669202"/>
    <lineage>
        <taxon>Eukaryota</taxon>
        <taxon>Metazoa</taxon>
        <taxon>Cnidaria</taxon>
        <taxon>Myxozoa</taxon>
        <taxon>Myxosporea</taxon>
        <taxon>Bivalvulida</taxon>
        <taxon>Platysporina</taxon>
        <taxon>Myxobolidae</taxon>
        <taxon>Thelohanellus</taxon>
    </lineage>
</organism>
<proteinExistence type="predicted"/>
<dbReference type="Proteomes" id="UP000031668">
    <property type="component" value="Unassembled WGS sequence"/>
</dbReference>
<name>A0A0C2MJY4_THEKT</name>
<reference evidence="1 2" key="1">
    <citation type="journal article" date="2014" name="Genome Biol. Evol.">
        <title>The genome of the myxosporean Thelohanellus kitauei shows adaptations to nutrient acquisition within its fish host.</title>
        <authorList>
            <person name="Yang Y."/>
            <person name="Xiong J."/>
            <person name="Zhou Z."/>
            <person name="Huo F."/>
            <person name="Miao W."/>
            <person name="Ran C."/>
            <person name="Liu Y."/>
            <person name="Zhang J."/>
            <person name="Feng J."/>
            <person name="Wang M."/>
            <person name="Wang M."/>
            <person name="Wang L."/>
            <person name="Yao B."/>
        </authorList>
    </citation>
    <scope>NUCLEOTIDE SEQUENCE [LARGE SCALE GENOMIC DNA]</scope>
    <source>
        <strain evidence="1">Wuqing</strain>
    </source>
</reference>
<evidence type="ECO:0000313" key="2">
    <source>
        <dbReference type="Proteomes" id="UP000031668"/>
    </source>
</evidence>
<comment type="caution">
    <text evidence="1">The sequence shown here is derived from an EMBL/GenBank/DDBJ whole genome shotgun (WGS) entry which is preliminary data.</text>
</comment>
<accession>A0A0C2MJY4</accession>
<dbReference type="AlphaFoldDB" id="A0A0C2MJY4"/>
<evidence type="ECO:0000313" key="1">
    <source>
        <dbReference type="EMBL" id="KII67511.1"/>
    </source>
</evidence>
<dbReference type="EMBL" id="JWZT01003159">
    <property type="protein sequence ID" value="KII67511.1"/>
    <property type="molecule type" value="Genomic_DNA"/>
</dbReference>
<protein>
    <submittedName>
        <fullName evidence="1">Uncharacterized protein</fullName>
    </submittedName>
</protein>
<gene>
    <name evidence="1" type="ORF">RF11_01667</name>
</gene>
<keyword evidence="2" id="KW-1185">Reference proteome</keyword>
<sequence>MFVEEIELYSLIIRWDSTFNKALLLLCMPISHRNMVKKDDKEYEAYRTTTIEVIIENRMRSRFFRRYHSGYNHKGQSSYMFYDELKIDLKSTTPNLSDENIEYICVENLIQSLLQREKSAACLTREEWLDSRIKFYKAGSTSLRKEILFAMLTKNHMIKFIKCTGFYIK</sequence>